<comment type="similarity">
    <text evidence="1 4">Belongs to the glycosyl hydrolase 37 family.</text>
</comment>
<dbReference type="AlphaFoldDB" id="A0AAJ0C3E2"/>
<evidence type="ECO:0000256" key="2">
    <source>
        <dbReference type="ARBA" id="ARBA00022801"/>
    </source>
</evidence>
<comment type="caution">
    <text evidence="6">The sequence shown here is derived from an EMBL/GenBank/DDBJ whole genome shotgun (WGS) entry which is preliminary data.</text>
</comment>
<keyword evidence="2 4" id="KW-0378">Hydrolase</keyword>
<dbReference type="InterPro" id="IPR018232">
    <property type="entry name" value="Glyco_hydro_37_CS"/>
</dbReference>
<evidence type="ECO:0000313" key="7">
    <source>
        <dbReference type="Proteomes" id="UP001244011"/>
    </source>
</evidence>
<dbReference type="RefSeq" id="XP_060285643.1">
    <property type="nucleotide sequence ID" value="XM_060423573.1"/>
</dbReference>
<dbReference type="GO" id="GO:0005993">
    <property type="term" value="P:trehalose catabolic process"/>
    <property type="evidence" value="ECO:0007669"/>
    <property type="project" value="TreeGrafter"/>
</dbReference>
<feature type="signal peptide" evidence="5">
    <location>
        <begin position="1"/>
        <end position="20"/>
    </location>
</feature>
<dbReference type="InterPro" id="IPR012341">
    <property type="entry name" value="6hp_glycosidase-like_sf"/>
</dbReference>
<sequence>MTLVKKLAAALAALAPLSNALYINGSVTAPCDSPLYCHGEILKAIELASPFSDSKTFVDMPTIRPLEEVIAAFNKLSKPLSNNTELNDFLAANFAQAGGELEEVPDNELETDPVFVDKLNDTVIKEFVSAVIDIWPDLTRRYAGPGNCSSCANSFIPVNRTFVVAGGRFREPYYWDSYWIVEGLLRTGGAFTQISKNTIENFLDLVEQIGFVPNGARIYYLNRSQPPLLSQMVRIYIEHTNDTSILERAVPLLIKEHEFWMNNRTVDITGPDNKTYTLNRYHVENNQPRPESFREDYISANNQSYYATSGIIYPETAPLNDSQKAELYSNLASGAESGWDYSSRWLRQPEDAAQDVYFPLRSLNVRNMVPVDLNSILYQNEVAIATFLNETGNSTAAAQWAGLAAKRSEAMYALMWNSTLWSYFEYNLTSGAQNIYVPGDDDSTAAEKATAPEGYQVLFDVAQLYPFWTGAAPAALKNNPLAVKQAYARVESMLDRRAGGIPATNLRTGQQWDQPNVWPPLMHVLMQGLLNTPPTFGTDDPAYEDVQDLALRLGQRYLDSTFCTWYATGGSTSATPKLAGLGPEAKGTMFEKYADNATNVAGGGGEYTVVEGFGWTNGVLLWAADTFGNSLTRPDCGDVEAAHVSPGKKRMAVELDARDAAWTKTFGSVRRAAEAEAEARKRGARAEGR</sequence>
<dbReference type="PANTHER" id="PTHR23403:SF1">
    <property type="entry name" value="TREHALASE"/>
    <property type="match status" value="1"/>
</dbReference>
<evidence type="ECO:0000313" key="6">
    <source>
        <dbReference type="EMBL" id="KAK1769430.1"/>
    </source>
</evidence>
<dbReference type="InterPro" id="IPR001661">
    <property type="entry name" value="Glyco_hydro_37"/>
</dbReference>
<evidence type="ECO:0000256" key="5">
    <source>
        <dbReference type="SAM" id="SignalP"/>
    </source>
</evidence>
<feature type="chain" id="PRO_5042618185" description="Trehalase" evidence="5">
    <location>
        <begin position="21"/>
        <end position="689"/>
    </location>
</feature>
<dbReference type="InterPro" id="IPR008928">
    <property type="entry name" value="6-hairpin_glycosidase_sf"/>
</dbReference>
<dbReference type="SUPFAM" id="SSF48208">
    <property type="entry name" value="Six-hairpin glycosidases"/>
    <property type="match status" value="1"/>
</dbReference>
<reference evidence="6" key="1">
    <citation type="submission" date="2023-06" db="EMBL/GenBank/DDBJ databases">
        <title>Genome-scale phylogeny and comparative genomics of the fungal order Sordariales.</title>
        <authorList>
            <consortium name="Lawrence Berkeley National Laboratory"/>
            <person name="Hensen N."/>
            <person name="Bonometti L."/>
            <person name="Westerberg I."/>
            <person name="Brannstrom I.O."/>
            <person name="Guillou S."/>
            <person name="Cros-Aarteil S."/>
            <person name="Calhoun S."/>
            <person name="Haridas S."/>
            <person name="Kuo A."/>
            <person name="Mondo S."/>
            <person name="Pangilinan J."/>
            <person name="Riley R."/>
            <person name="Labutti K."/>
            <person name="Andreopoulos B."/>
            <person name="Lipzen A."/>
            <person name="Chen C."/>
            <person name="Yanf M."/>
            <person name="Daum C."/>
            <person name="Ng V."/>
            <person name="Clum A."/>
            <person name="Steindorff A."/>
            <person name="Ohm R."/>
            <person name="Martin F."/>
            <person name="Silar P."/>
            <person name="Natvig D."/>
            <person name="Lalanne C."/>
            <person name="Gautier V."/>
            <person name="Ament-Velasquez S.L."/>
            <person name="Kruys A."/>
            <person name="Hutchinson M.I."/>
            <person name="Powell A.J."/>
            <person name="Barry K."/>
            <person name="Miller A.N."/>
            <person name="Grigoriev I.V."/>
            <person name="Debuchy R."/>
            <person name="Gladieux P."/>
            <person name="Thoren M.H."/>
            <person name="Johannesson H."/>
        </authorList>
    </citation>
    <scope>NUCLEOTIDE SEQUENCE</scope>
    <source>
        <strain evidence="6">8032-3</strain>
    </source>
</reference>
<keyword evidence="5" id="KW-0732">Signal</keyword>
<dbReference type="Pfam" id="PF01204">
    <property type="entry name" value="Trehalase"/>
    <property type="match status" value="1"/>
</dbReference>
<proteinExistence type="inferred from homology"/>
<gene>
    <name evidence="6" type="ORF">QBC33DRAFT_319524</name>
</gene>
<dbReference type="PANTHER" id="PTHR23403">
    <property type="entry name" value="TREHALASE"/>
    <property type="match status" value="1"/>
</dbReference>
<dbReference type="Proteomes" id="UP001244011">
    <property type="component" value="Unassembled WGS sequence"/>
</dbReference>
<organism evidence="6 7">
    <name type="scientific">Phialemonium atrogriseum</name>
    <dbReference type="NCBI Taxonomy" id="1093897"/>
    <lineage>
        <taxon>Eukaryota</taxon>
        <taxon>Fungi</taxon>
        <taxon>Dikarya</taxon>
        <taxon>Ascomycota</taxon>
        <taxon>Pezizomycotina</taxon>
        <taxon>Sordariomycetes</taxon>
        <taxon>Sordariomycetidae</taxon>
        <taxon>Cephalothecales</taxon>
        <taxon>Cephalothecaceae</taxon>
        <taxon>Phialemonium</taxon>
    </lineage>
</organism>
<evidence type="ECO:0000256" key="1">
    <source>
        <dbReference type="ARBA" id="ARBA00005615"/>
    </source>
</evidence>
<accession>A0AAJ0C3E2</accession>
<dbReference type="EMBL" id="MU839002">
    <property type="protein sequence ID" value="KAK1769430.1"/>
    <property type="molecule type" value="Genomic_DNA"/>
</dbReference>
<comment type="catalytic activity">
    <reaction evidence="4">
        <text>alpha,alpha-trehalose + H2O = alpha-D-glucose + beta-D-glucose</text>
        <dbReference type="Rhea" id="RHEA:32675"/>
        <dbReference type="ChEBI" id="CHEBI:15377"/>
        <dbReference type="ChEBI" id="CHEBI:15903"/>
        <dbReference type="ChEBI" id="CHEBI:16551"/>
        <dbReference type="ChEBI" id="CHEBI:17925"/>
        <dbReference type="EC" id="3.2.1.28"/>
    </reaction>
</comment>
<keyword evidence="7" id="KW-1185">Reference proteome</keyword>
<protein>
    <recommendedName>
        <fullName evidence="4">Trehalase</fullName>
        <ecNumber evidence="4">3.2.1.28</ecNumber>
    </recommendedName>
    <alternativeName>
        <fullName evidence="4">Alpha-trehalose glucohydrolase</fullName>
    </alternativeName>
</protein>
<dbReference type="GeneID" id="85306760"/>
<dbReference type="EC" id="3.2.1.28" evidence="4"/>
<dbReference type="PRINTS" id="PR00744">
    <property type="entry name" value="GLHYDRLASE37"/>
</dbReference>
<evidence type="ECO:0000256" key="4">
    <source>
        <dbReference type="RuleBase" id="RU361180"/>
    </source>
</evidence>
<name>A0AAJ0C3E2_9PEZI</name>
<dbReference type="PROSITE" id="PS00928">
    <property type="entry name" value="TREHALASE_2"/>
    <property type="match status" value="1"/>
</dbReference>
<dbReference type="Gene3D" id="1.50.10.10">
    <property type="match status" value="1"/>
</dbReference>
<dbReference type="GO" id="GO:0004555">
    <property type="term" value="F:alpha,alpha-trehalase activity"/>
    <property type="evidence" value="ECO:0007669"/>
    <property type="project" value="UniProtKB-EC"/>
</dbReference>
<keyword evidence="3 4" id="KW-0326">Glycosidase</keyword>
<evidence type="ECO:0000256" key="3">
    <source>
        <dbReference type="ARBA" id="ARBA00023295"/>
    </source>
</evidence>